<reference evidence="1" key="1">
    <citation type="journal article" date="2019" name="bioRxiv">
        <title>The Genome of the Zebra Mussel, Dreissena polymorpha: A Resource for Invasive Species Research.</title>
        <authorList>
            <person name="McCartney M.A."/>
            <person name="Auch B."/>
            <person name="Kono T."/>
            <person name="Mallez S."/>
            <person name="Zhang Y."/>
            <person name="Obille A."/>
            <person name="Becker A."/>
            <person name="Abrahante J.E."/>
            <person name="Garbe J."/>
            <person name="Badalamenti J.P."/>
            <person name="Herman A."/>
            <person name="Mangelson H."/>
            <person name="Liachko I."/>
            <person name="Sullivan S."/>
            <person name="Sone E.D."/>
            <person name="Koren S."/>
            <person name="Silverstein K.A.T."/>
            <person name="Beckman K.B."/>
            <person name="Gohl D.M."/>
        </authorList>
    </citation>
    <scope>NUCLEOTIDE SEQUENCE</scope>
    <source>
        <strain evidence="1">Duluth1</strain>
        <tissue evidence="1">Whole animal</tissue>
    </source>
</reference>
<comment type="caution">
    <text evidence="1">The sequence shown here is derived from an EMBL/GenBank/DDBJ whole genome shotgun (WGS) entry which is preliminary data.</text>
</comment>
<dbReference type="InterPro" id="IPR036691">
    <property type="entry name" value="Endo/exonu/phosph_ase_sf"/>
</dbReference>
<proteinExistence type="predicted"/>
<protein>
    <recommendedName>
        <fullName evidence="3">Endonuclease/exonuclease/phosphatase domain-containing protein</fullName>
    </recommendedName>
</protein>
<accession>A0A9D4S2Z4</accession>
<dbReference type="Proteomes" id="UP000828390">
    <property type="component" value="Unassembled WGS sequence"/>
</dbReference>
<keyword evidence="2" id="KW-1185">Reference proteome</keyword>
<evidence type="ECO:0000313" key="1">
    <source>
        <dbReference type="EMBL" id="KAH3888568.1"/>
    </source>
</evidence>
<sequence>MPCRGYSTKKDYFCGIVYELFEIASKYRNSHYILIGGDLNIDLSVQASDRKRSFLNNLIDEFELEFSCVGSTFFHPSGESESKIDYFLNTKSDSFLYKKKEIFPVVSNVSDHVPI</sequence>
<evidence type="ECO:0000313" key="2">
    <source>
        <dbReference type="Proteomes" id="UP000828390"/>
    </source>
</evidence>
<organism evidence="1 2">
    <name type="scientific">Dreissena polymorpha</name>
    <name type="common">Zebra mussel</name>
    <name type="synonym">Mytilus polymorpha</name>
    <dbReference type="NCBI Taxonomy" id="45954"/>
    <lineage>
        <taxon>Eukaryota</taxon>
        <taxon>Metazoa</taxon>
        <taxon>Spiralia</taxon>
        <taxon>Lophotrochozoa</taxon>
        <taxon>Mollusca</taxon>
        <taxon>Bivalvia</taxon>
        <taxon>Autobranchia</taxon>
        <taxon>Heteroconchia</taxon>
        <taxon>Euheterodonta</taxon>
        <taxon>Imparidentia</taxon>
        <taxon>Neoheterodontei</taxon>
        <taxon>Myida</taxon>
        <taxon>Dreissenoidea</taxon>
        <taxon>Dreissenidae</taxon>
        <taxon>Dreissena</taxon>
    </lineage>
</organism>
<evidence type="ECO:0008006" key="3">
    <source>
        <dbReference type="Google" id="ProtNLM"/>
    </source>
</evidence>
<gene>
    <name evidence="1" type="ORF">DPMN_012606</name>
</gene>
<name>A0A9D4S2Z4_DREPO</name>
<dbReference type="SUPFAM" id="SSF56219">
    <property type="entry name" value="DNase I-like"/>
    <property type="match status" value="1"/>
</dbReference>
<reference evidence="1" key="2">
    <citation type="submission" date="2020-11" db="EMBL/GenBank/DDBJ databases">
        <authorList>
            <person name="McCartney M.A."/>
            <person name="Auch B."/>
            <person name="Kono T."/>
            <person name="Mallez S."/>
            <person name="Becker A."/>
            <person name="Gohl D.M."/>
            <person name="Silverstein K.A.T."/>
            <person name="Koren S."/>
            <person name="Bechman K.B."/>
            <person name="Herman A."/>
            <person name="Abrahante J.E."/>
            <person name="Garbe J."/>
        </authorList>
    </citation>
    <scope>NUCLEOTIDE SEQUENCE</scope>
    <source>
        <strain evidence="1">Duluth1</strain>
        <tissue evidence="1">Whole animal</tissue>
    </source>
</reference>
<dbReference type="Gene3D" id="3.60.10.10">
    <property type="entry name" value="Endonuclease/exonuclease/phosphatase"/>
    <property type="match status" value="1"/>
</dbReference>
<dbReference type="AlphaFoldDB" id="A0A9D4S2Z4"/>
<dbReference type="EMBL" id="JAIWYP010000001">
    <property type="protein sequence ID" value="KAH3888568.1"/>
    <property type="molecule type" value="Genomic_DNA"/>
</dbReference>